<evidence type="ECO:0000313" key="2">
    <source>
        <dbReference type="Proteomes" id="UP000614469"/>
    </source>
</evidence>
<accession>A0A8J6NKP6</accession>
<reference evidence="1 2" key="1">
    <citation type="submission" date="2020-08" db="EMBL/GenBank/DDBJ databases">
        <title>Bridging the membrane lipid divide: bacteria of the FCB group superphylum have the potential to synthesize archaeal ether lipids.</title>
        <authorList>
            <person name="Villanueva L."/>
            <person name="Von Meijenfeldt F.A.B."/>
            <person name="Westbye A.B."/>
            <person name="Yadav S."/>
            <person name="Hopmans E.C."/>
            <person name="Dutilh B.E."/>
            <person name="Sinninghe Damste J.S."/>
        </authorList>
    </citation>
    <scope>NUCLEOTIDE SEQUENCE [LARGE SCALE GENOMIC DNA]</scope>
    <source>
        <strain evidence="1">NIOZ-UU36</strain>
    </source>
</reference>
<organism evidence="1 2">
    <name type="scientific">Candidatus Desulfolinea nitratireducens</name>
    <dbReference type="NCBI Taxonomy" id="2841698"/>
    <lineage>
        <taxon>Bacteria</taxon>
        <taxon>Bacillati</taxon>
        <taxon>Chloroflexota</taxon>
        <taxon>Anaerolineae</taxon>
        <taxon>Anaerolineales</taxon>
        <taxon>Anaerolineales incertae sedis</taxon>
        <taxon>Candidatus Desulfolinea</taxon>
    </lineage>
</organism>
<dbReference type="Proteomes" id="UP000614469">
    <property type="component" value="Unassembled WGS sequence"/>
</dbReference>
<protein>
    <submittedName>
        <fullName evidence="1">SH3 domain-containing protein</fullName>
    </submittedName>
</protein>
<comment type="caution">
    <text evidence="1">The sequence shown here is derived from an EMBL/GenBank/DDBJ whole genome shotgun (WGS) entry which is preliminary data.</text>
</comment>
<proteinExistence type="predicted"/>
<dbReference type="AlphaFoldDB" id="A0A8J6NKP6"/>
<evidence type="ECO:0000313" key="1">
    <source>
        <dbReference type="EMBL" id="MBC8334968.1"/>
    </source>
</evidence>
<name>A0A8J6NKP6_9CHLR</name>
<sequence length="157" mass="16441">MKLNLINRWVVLGALGIAAALLFVSLLIGFGFAATPAVGEGLQLADLTVIPGPTSTPRIVATSTHDPALGTATPLPGVIALHGYVQISGTDGEGLRLRKDPGLNGEPLFLGFDSEVFQIVDGPQEVDGYTWWSLVAPYDNTRSGWAASAFLESIPSP</sequence>
<gene>
    <name evidence="1" type="ORF">H8E29_06880</name>
</gene>
<dbReference type="EMBL" id="JACNJN010000086">
    <property type="protein sequence ID" value="MBC8334968.1"/>
    <property type="molecule type" value="Genomic_DNA"/>
</dbReference>